<dbReference type="HOGENOM" id="CLU_1094256_0_0_1"/>
<feature type="compositionally biased region" description="Low complexity" evidence="1">
    <location>
        <begin position="1"/>
        <end position="15"/>
    </location>
</feature>
<evidence type="ECO:0000313" key="2">
    <source>
        <dbReference type="EMBL" id="EMC96438.1"/>
    </source>
</evidence>
<organism evidence="2 3">
    <name type="scientific">Baudoinia panamericana (strain UAMH 10762)</name>
    <name type="common">Angels' share fungus</name>
    <name type="synonym">Baudoinia compniacensis (strain UAMH 10762)</name>
    <dbReference type="NCBI Taxonomy" id="717646"/>
    <lineage>
        <taxon>Eukaryota</taxon>
        <taxon>Fungi</taxon>
        <taxon>Dikarya</taxon>
        <taxon>Ascomycota</taxon>
        <taxon>Pezizomycotina</taxon>
        <taxon>Dothideomycetes</taxon>
        <taxon>Dothideomycetidae</taxon>
        <taxon>Mycosphaerellales</taxon>
        <taxon>Teratosphaeriaceae</taxon>
        <taxon>Baudoinia</taxon>
    </lineage>
</organism>
<dbReference type="OrthoDB" id="3877279at2759"/>
<dbReference type="GeneID" id="19110144"/>
<proteinExistence type="predicted"/>
<dbReference type="KEGG" id="bcom:BAUCODRAFT_24217"/>
<reference evidence="2 3" key="1">
    <citation type="journal article" date="2012" name="PLoS Pathog.">
        <title>Diverse lifestyles and strategies of plant pathogenesis encoded in the genomes of eighteen Dothideomycetes fungi.</title>
        <authorList>
            <person name="Ohm R.A."/>
            <person name="Feau N."/>
            <person name="Henrissat B."/>
            <person name="Schoch C.L."/>
            <person name="Horwitz B.A."/>
            <person name="Barry K.W."/>
            <person name="Condon B.J."/>
            <person name="Copeland A.C."/>
            <person name="Dhillon B."/>
            <person name="Glaser F."/>
            <person name="Hesse C.N."/>
            <person name="Kosti I."/>
            <person name="LaButti K."/>
            <person name="Lindquist E.A."/>
            <person name="Lucas S."/>
            <person name="Salamov A.A."/>
            <person name="Bradshaw R.E."/>
            <person name="Ciuffetti L."/>
            <person name="Hamelin R.C."/>
            <person name="Kema G.H.J."/>
            <person name="Lawrence C."/>
            <person name="Scott J.A."/>
            <person name="Spatafora J.W."/>
            <person name="Turgeon B.G."/>
            <person name="de Wit P.J.G.M."/>
            <person name="Zhong S."/>
            <person name="Goodwin S.B."/>
            <person name="Grigoriev I.V."/>
        </authorList>
    </citation>
    <scope>NUCLEOTIDE SEQUENCE [LARGE SCALE GENOMIC DNA]</scope>
    <source>
        <strain evidence="2 3">UAMH 10762</strain>
    </source>
</reference>
<gene>
    <name evidence="2" type="ORF">BAUCODRAFT_24217</name>
</gene>
<evidence type="ECO:0000313" key="3">
    <source>
        <dbReference type="Proteomes" id="UP000011761"/>
    </source>
</evidence>
<evidence type="ECO:0000256" key="1">
    <source>
        <dbReference type="SAM" id="MobiDB-lite"/>
    </source>
</evidence>
<accession>M2MXY7</accession>
<name>M2MXY7_BAUPA</name>
<dbReference type="AlphaFoldDB" id="M2MXY7"/>
<sequence>MSPSERSSLLLLRQSFHTPNSSSQATTGSMKRRTMVGTTLPPSPTASVCDSLADIDDLDAFLAAQGPLTRWTTPPLKDKPRVTVEVAELSEPEGEDYDDDAERDDYERIAYEFALPLSHTGSEHVESAMLIQDILSMARLPPDLLGLTYSILVAYCIRQQPMNLAARTAVPTSLLLVSAMTLADVYTADGPMHAAWWASRILNDKFSAHDVERSMLHMLAALDWSIHCLCSPEALEAALRMLALADARPIPVAAQPLLPSSATTLTCDTKKSRPPRIDVDGSMAVRWEHGQITPADTPTSTVGDELEHRLSQLL</sequence>
<keyword evidence="3" id="KW-1185">Reference proteome</keyword>
<dbReference type="EMBL" id="KB445555">
    <property type="protein sequence ID" value="EMC96438.1"/>
    <property type="molecule type" value="Genomic_DNA"/>
</dbReference>
<dbReference type="RefSeq" id="XP_007675990.1">
    <property type="nucleotide sequence ID" value="XM_007677800.1"/>
</dbReference>
<dbReference type="OMA" id="YERIAYE"/>
<feature type="region of interest" description="Disordered" evidence="1">
    <location>
        <begin position="1"/>
        <end position="45"/>
    </location>
</feature>
<dbReference type="Proteomes" id="UP000011761">
    <property type="component" value="Unassembled WGS sequence"/>
</dbReference>
<protein>
    <submittedName>
        <fullName evidence="2">Uncharacterized protein</fullName>
    </submittedName>
</protein>
<feature type="compositionally biased region" description="Polar residues" evidence="1">
    <location>
        <begin position="16"/>
        <end position="29"/>
    </location>
</feature>
<dbReference type="eggNOG" id="ENOG502TBMZ">
    <property type="taxonomic scope" value="Eukaryota"/>
</dbReference>